<dbReference type="InterPro" id="IPR004853">
    <property type="entry name" value="Sugar_P_trans_dom"/>
</dbReference>
<evidence type="ECO:0000256" key="3">
    <source>
        <dbReference type="ARBA" id="ARBA00010425"/>
    </source>
</evidence>
<reference evidence="11" key="1">
    <citation type="journal article" date="2020" name="Stud. Mycol.">
        <title>101 Dothideomycetes genomes: a test case for predicting lifestyles and emergence of pathogens.</title>
        <authorList>
            <person name="Haridas S."/>
            <person name="Albert R."/>
            <person name="Binder M."/>
            <person name="Bloem J."/>
            <person name="Labutti K."/>
            <person name="Salamov A."/>
            <person name="Andreopoulos B."/>
            <person name="Baker S."/>
            <person name="Barry K."/>
            <person name="Bills G."/>
            <person name="Bluhm B."/>
            <person name="Cannon C."/>
            <person name="Castanera R."/>
            <person name="Culley D."/>
            <person name="Daum C."/>
            <person name="Ezra D."/>
            <person name="Gonzalez J."/>
            <person name="Henrissat B."/>
            <person name="Kuo A."/>
            <person name="Liang C."/>
            <person name="Lipzen A."/>
            <person name="Lutzoni F."/>
            <person name="Magnuson J."/>
            <person name="Mondo S."/>
            <person name="Nolan M."/>
            <person name="Ohm R."/>
            <person name="Pangilinan J."/>
            <person name="Park H.-J."/>
            <person name="Ramirez L."/>
            <person name="Alfaro M."/>
            <person name="Sun H."/>
            <person name="Tritt A."/>
            <person name="Yoshinaga Y."/>
            <person name="Zwiers L.-H."/>
            <person name="Turgeon B."/>
            <person name="Goodwin S."/>
            <person name="Spatafora J."/>
            <person name="Crous P."/>
            <person name="Grigoriev I."/>
        </authorList>
    </citation>
    <scope>NUCLEOTIDE SEQUENCE</scope>
    <source>
        <strain evidence="11">CBS 113979</strain>
    </source>
</reference>
<dbReference type="EMBL" id="ML977156">
    <property type="protein sequence ID" value="KAF1986572.1"/>
    <property type="molecule type" value="Genomic_DNA"/>
</dbReference>
<feature type="transmembrane region" description="Helical" evidence="9">
    <location>
        <begin position="46"/>
        <end position="62"/>
    </location>
</feature>
<dbReference type="Proteomes" id="UP000800041">
    <property type="component" value="Unassembled WGS sequence"/>
</dbReference>
<accession>A0A6G1H0I7</accession>
<feature type="transmembrane region" description="Helical" evidence="9">
    <location>
        <begin position="109"/>
        <end position="131"/>
    </location>
</feature>
<evidence type="ECO:0000256" key="2">
    <source>
        <dbReference type="ARBA" id="ARBA00004477"/>
    </source>
</evidence>
<evidence type="ECO:0000259" key="10">
    <source>
        <dbReference type="Pfam" id="PF03151"/>
    </source>
</evidence>
<feature type="region of interest" description="Disordered" evidence="8">
    <location>
        <begin position="1"/>
        <end position="35"/>
    </location>
</feature>
<feature type="transmembrane region" description="Helical" evidence="9">
    <location>
        <begin position="287"/>
        <end position="308"/>
    </location>
</feature>
<feature type="transmembrane region" description="Helical" evidence="9">
    <location>
        <begin position="137"/>
        <end position="154"/>
    </location>
</feature>
<dbReference type="AlphaFoldDB" id="A0A6G1H0I7"/>
<comment type="function">
    <text evidence="1">Involved in the import of GDP-mannose from the cytoplasm into the Golgi lumen.</text>
</comment>
<comment type="subunit">
    <text evidence="4">Homooligomer.</text>
</comment>
<dbReference type="GO" id="GO:0005789">
    <property type="term" value="C:endoplasmic reticulum membrane"/>
    <property type="evidence" value="ECO:0007669"/>
    <property type="project" value="UniProtKB-SubCell"/>
</dbReference>
<keyword evidence="6 9" id="KW-1133">Transmembrane helix</keyword>
<evidence type="ECO:0000313" key="12">
    <source>
        <dbReference type="Proteomes" id="UP000800041"/>
    </source>
</evidence>
<protein>
    <submittedName>
        <fullName evidence="11">TPT-domain-containing protein</fullName>
    </submittedName>
</protein>
<evidence type="ECO:0000256" key="1">
    <source>
        <dbReference type="ARBA" id="ARBA00003420"/>
    </source>
</evidence>
<feature type="domain" description="Sugar phosphate transporter" evidence="10">
    <location>
        <begin position="46"/>
        <end position="331"/>
    </location>
</feature>
<organism evidence="11 12">
    <name type="scientific">Aulographum hederae CBS 113979</name>
    <dbReference type="NCBI Taxonomy" id="1176131"/>
    <lineage>
        <taxon>Eukaryota</taxon>
        <taxon>Fungi</taxon>
        <taxon>Dikarya</taxon>
        <taxon>Ascomycota</taxon>
        <taxon>Pezizomycotina</taxon>
        <taxon>Dothideomycetes</taxon>
        <taxon>Pleosporomycetidae</taxon>
        <taxon>Aulographales</taxon>
        <taxon>Aulographaceae</taxon>
    </lineage>
</organism>
<sequence length="363" mass="40134">MDDDSQARRELLKPTDVEAQTSTMPSDSRQRQNDDNEYTIPARTKLIYLAVYFFFNLSLTIYNKFVLGQFRYPWLLTALHSASAALGCYGLMLKGYFRLTKLTRSENMTLVAFSFLFTINIAMSNVSLAMVSVPFHQIMRSTCPVFTIIIYRVFYGRSYATSTYLSLIPLILGVGLATYGDIYFTTVGFVFTLIGVLLAAIKTVATNRLMTGSLALPALEVLLRMSPLAMLQSLLYAALTGEASKFASAYQAGEFTRWTVISLMGNGTLAFFLNVSSFQTNKLAGALTIAVCGNVKQCLTIILGIVLFHVQVGVWNGFGMLVALGGAAWYSKVELSSKMKKQQVAPQTSDSEKPLVPERTAYY</sequence>
<gene>
    <name evidence="11" type="ORF">K402DRAFT_412618</name>
</gene>
<feature type="transmembrane region" description="Helical" evidence="9">
    <location>
        <begin position="74"/>
        <end position="97"/>
    </location>
</feature>
<dbReference type="InterPro" id="IPR050186">
    <property type="entry name" value="TPT_transporter"/>
</dbReference>
<comment type="similarity">
    <text evidence="3">Belongs to the TPT transporter family. SLC35D subfamily.</text>
</comment>
<dbReference type="OrthoDB" id="10261634at2759"/>
<feature type="compositionally biased region" description="Basic and acidic residues" evidence="8">
    <location>
        <begin position="1"/>
        <end position="16"/>
    </location>
</feature>
<evidence type="ECO:0000256" key="4">
    <source>
        <dbReference type="ARBA" id="ARBA00011182"/>
    </source>
</evidence>
<evidence type="ECO:0000313" key="11">
    <source>
        <dbReference type="EMBL" id="KAF1986572.1"/>
    </source>
</evidence>
<name>A0A6G1H0I7_9PEZI</name>
<proteinExistence type="inferred from homology"/>
<keyword evidence="5 9" id="KW-0812">Transmembrane</keyword>
<feature type="transmembrane region" description="Helical" evidence="9">
    <location>
        <begin position="213"/>
        <end position="235"/>
    </location>
</feature>
<feature type="transmembrane region" description="Helical" evidence="9">
    <location>
        <begin position="182"/>
        <end position="201"/>
    </location>
</feature>
<feature type="transmembrane region" description="Helical" evidence="9">
    <location>
        <begin position="159"/>
        <end position="176"/>
    </location>
</feature>
<feature type="transmembrane region" description="Helical" evidence="9">
    <location>
        <begin position="255"/>
        <end position="275"/>
    </location>
</feature>
<evidence type="ECO:0000256" key="8">
    <source>
        <dbReference type="SAM" id="MobiDB-lite"/>
    </source>
</evidence>
<feature type="transmembrane region" description="Helical" evidence="9">
    <location>
        <begin position="314"/>
        <end position="331"/>
    </location>
</feature>
<evidence type="ECO:0000256" key="7">
    <source>
        <dbReference type="ARBA" id="ARBA00023136"/>
    </source>
</evidence>
<dbReference type="PANTHER" id="PTHR11132">
    <property type="entry name" value="SOLUTE CARRIER FAMILY 35"/>
    <property type="match status" value="1"/>
</dbReference>
<evidence type="ECO:0000256" key="6">
    <source>
        <dbReference type="ARBA" id="ARBA00022989"/>
    </source>
</evidence>
<feature type="compositionally biased region" description="Polar residues" evidence="8">
    <location>
        <begin position="18"/>
        <end position="27"/>
    </location>
</feature>
<keyword evidence="12" id="KW-1185">Reference proteome</keyword>
<keyword evidence="7 9" id="KW-0472">Membrane</keyword>
<evidence type="ECO:0000256" key="5">
    <source>
        <dbReference type="ARBA" id="ARBA00022692"/>
    </source>
</evidence>
<comment type="subcellular location">
    <subcellularLocation>
        <location evidence="2">Endoplasmic reticulum membrane</location>
        <topology evidence="2">Multi-pass membrane protein</topology>
    </subcellularLocation>
</comment>
<evidence type="ECO:0000256" key="9">
    <source>
        <dbReference type="SAM" id="Phobius"/>
    </source>
</evidence>
<dbReference type="Pfam" id="PF03151">
    <property type="entry name" value="TPT"/>
    <property type="match status" value="1"/>
</dbReference>